<dbReference type="Gene3D" id="6.10.140.2220">
    <property type="match status" value="1"/>
</dbReference>
<evidence type="ECO:0000256" key="4">
    <source>
        <dbReference type="PROSITE-ProRule" id="PRU00023"/>
    </source>
</evidence>
<dbReference type="SUPFAM" id="SSF144232">
    <property type="entry name" value="HIT/MYND zinc finger-like"/>
    <property type="match status" value="1"/>
</dbReference>
<evidence type="ECO:0000256" key="5">
    <source>
        <dbReference type="PROSITE-ProRule" id="PRU00134"/>
    </source>
</evidence>
<evidence type="ECO:0000256" key="3">
    <source>
        <dbReference type="ARBA" id="ARBA00022833"/>
    </source>
</evidence>
<keyword evidence="8" id="KW-1185">Reference proteome</keyword>
<evidence type="ECO:0000256" key="1">
    <source>
        <dbReference type="ARBA" id="ARBA00022723"/>
    </source>
</evidence>
<dbReference type="Pfam" id="PF13857">
    <property type="entry name" value="Ank_5"/>
    <property type="match status" value="1"/>
</dbReference>
<evidence type="ECO:0000256" key="2">
    <source>
        <dbReference type="ARBA" id="ARBA00022771"/>
    </source>
</evidence>
<evidence type="ECO:0000259" key="6">
    <source>
        <dbReference type="PROSITE" id="PS50865"/>
    </source>
</evidence>
<name>A0AA36J4I0_9DINO</name>
<keyword evidence="2 5" id="KW-0863">Zinc-finger</keyword>
<dbReference type="PROSITE" id="PS50865">
    <property type="entry name" value="ZF_MYND_2"/>
    <property type="match status" value="1"/>
</dbReference>
<evidence type="ECO:0000313" key="7">
    <source>
        <dbReference type="EMBL" id="CAJ1398383.1"/>
    </source>
</evidence>
<dbReference type="Pfam" id="PF01753">
    <property type="entry name" value="zf-MYND"/>
    <property type="match status" value="1"/>
</dbReference>
<proteinExistence type="predicted"/>
<feature type="domain" description="MYND-type" evidence="6">
    <location>
        <begin position="3"/>
        <end position="40"/>
    </location>
</feature>
<reference evidence="7" key="1">
    <citation type="submission" date="2023-08" db="EMBL/GenBank/DDBJ databases">
        <authorList>
            <person name="Chen Y."/>
            <person name="Shah S."/>
            <person name="Dougan E. K."/>
            <person name="Thang M."/>
            <person name="Chan C."/>
        </authorList>
    </citation>
    <scope>NUCLEOTIDE SEQUENCE</scope>
</reference>
<dbReference type="InterPro" id="IPR036770">
    <property type="entry name" value="Ankyrin_rpt-contain_sf"/>
</dbReference>
<comment type="caution">
    <text evidence="7">The sequence shown here is derived from an EMBL/GenBank/DDBJ whole genome shotgun (WGS) entry which is preliminary data.</text>
</comment>
<dbReference type="EMBL" id="CAUJNA010003298">
    <property type="protein sequence ID" value="CAJ1398383.1"/>
    <property type="molecule type" value="Genomic_DNA"/>
</dbReference>
<dbReference type="GO" id="GO:0008270">
    <property type="term" value="F:zinc ion binding"/>
    <property type="evidence" value="ECO:0007669"/>
    <property type="project" value="UniProtKB-KW"/>
</dbReference>
<dbReference type="Gene3D" id="1.25.40.20">
    <property type="entry name" value="Ankyrin repeat-containing domain"/>
    <property type="match status" value="1"/>
</dbReference>
<dbReference type="InterPro" id="IPR002110">
    <property type="entry name" value="Ankyrin_rpt"/>
</dbReference>
<dbReference type="PROSITE" id="PS01360">
    <property type="entry name" value="ZF_MYND_1"/>
    <property type="match status" value="1"/>
</dbReference>
<dbReference type="SUPFAM" id="SSF48403">
    <property type="entry name" value="Ankyrin repeat"/>
    <property type="match status" value="1"/>
</dbReference>
<protein>
    <recommendedName>
        <fullName evidence="6">MYND-type domain-containing protein</fullName>
    </recommendedName>
</protein>
<organism evidence="7 8">
    <name type="scientific">Effrenium voratum</name>
    <dbReference type="NCBI Taxonomy" id="2562239"/>
    <lineage>
        <taxon>Eukaryota</taxon>
        <taxon>Sar</taxon>
        <taxon>Alveolata</taxon>
        <taxon>Dinophyceae</taxon>
        <taxon>Suessiales</taxon>
        <taxon>Symbiodiniaceae</taxon>
        <taxon>Effrenium</taxon>
    </lineage>
</organism>
<dbReference type="Proteomes" id="UP001178507">
    <property type="component" value="Unassembled WGS sequence"/>
</dbReference>
<dbReference type="PROSITE" id="PS50088">
    <property type="entry name" value="ANK_REPEAT"/>
    <property type="match status" value="1"/>
</dbReference>
<dbReference type="PROSITE" id="PS50297">
    <property type="entry name" value="ANK_REP_REGION"/>
    <property type="match status" value="1"/>
</dbReference>
<keyword evidence="4" id="KW-0040">ANK repeat</keyword>
<keyword evidence="1" id="KW-0479">Metal-binding</keyword>
<keyword evidence="3" id="KW-0862">Zinc</keyword>
<dbReference type="AlphaFoldDB" id="A0AA36J4I0"/>
<accession>A0AA36J4I0</accession>
<dbReference type="SMART" id="SM00248">
    <property type="entry name" value="ANK"/>
    <property type="match status" value="1"/>
</dbReference>
<gene>
    <name evidence="7" type="ORF">EVOR1521_LOCUS22191</name>
</gene>
<feature type="repeat" description="ANK" evidence="4">
    <location>
        <begin position="545"/>
        <end position="577"/>
    </location>
</feature>
<evidence type="ECO:0000313" key="8">
    <source>
        <dbReference type="Proteomes" id="UP001178507"/>
    </source>
</evidence>
<dbReference type="InterPro" id="IPR002893">
    <property type="entry name" value="Znf_MYND"/>
</dbReference>
<sequence length="628" mass="69889">MACLGCAKARPEFRCGRCRVARFCGEACQRRAAQEHRPYCAPPDDASAAGEAHWLLSLGLRQDGKVVGQRQLSEQELWDYITASKRGLARLLFGRNGFEVSLRPLLRAMTAQGRWPLVMSSRPQGHVTELPSWELCALLSGRLLRWAQLLRAEGQQKLIFLGIGSGDALVEAAVALHLGAALGKAVDLEESPLRVAFAEDFEICVIATDSEKDEDLSQNRVAEAPRELDVQRLGRREAVRRYAKEAPLYVFSCWMPMHAVWCSDVVEDAGTQLAEMCFLSAPPELIQVPRQEVHRAATAQMLATQEVFPKTLSRWDFLASGFALGEEGLFHSQLYITARRGGPPCDPPAPLLHTLGCYRERMLSDSDLTAVNVCRGVGLFHVHSRQDLAAAVPGTTLLSLRQALCEPGVQERFAECLKYLQGTAYKQVARLFALKPEPEQNGVRSGKGRCSERSKGFLYFGFTLLRGLQKPNAQLFPQALHKESSDGPPLEALRTCTSESIWTAGDRRRLRVRRQEQLKTFLRQHGFHEVSAPQSSGCWSFFAKERIYPLHLAARQGNCDMVRILLAEGADPQQLTSRKRSALDLAKQCKDALQREKVLGLLTSRVKVLDLRSALDLMVPNSADDPLR</sequence>